<sequence>MVMYYLGRKLQFACIALLMFVMVSCGVKYGFSGGSIPQGMKTYSVLYFENLAPMVYTTLSQNFTERLKQHIREQSSLSQVSENGDAIFEGTITGYSITPSSVGAGNNDRAQNSRLTITVKVKYTNRLDDTGESNFEESFSQFKEFPGSDVTRYEANLNAEIVKMLAEDIYNRAFANW</sequence>
<dbReference type="Pfam" id="PF04390">
    <property type="entry name" value="LptE"/>
    <property type="match status" value="1"/>
</dbReference>
<dbReference type="GO" id="GO:0019867">
    <property type="term" value="C:outer membrane"/>
    <property type="evidence" value="ECO:0007669"/>
    <property type="project" value="InterPro"/>
</dbReference>
<dbReference type="AlphaFoldDB" id="A0A4R3VWG4"/>
<organism evidence="1 2">
    <name type="scientific">Sphingobacterium alimentarium</name>
    <dbReference type="NCBI Taxonomy" id="797292"/>
    <lineage>
        <taxon>Bacteria</taxon>
        <taxon>Pseudomonadati</taxon>
        <taxon>Bacteroidota</taxon>
        <taxon>Sphingobacteriia</taxon>
        <taxon>Sphingobacteriales</taxon>
        <taxon>Sphingobacteriaceae</taxon>
        <taxon>Sphingobacterium</taxon>
    </lineage>
</organism>
<reference evidence="1 2" key="1">
    <citation type="submission" date="2019-03" db="EMBL/GenBank/DDBJ databases">
        <title>Genomic Encyclopedia of Type Strains, Phase IV (KMG-IV): sequencing the most valuable type-strain genomes for metagenomic binning, comparative biology and taxonomic classification.</title>
        <authorList>
            <person name="Goeker M."/>
        </authorList>
    </citation>
    <scope>NUCLEOTIDE SEQUENCE [LARGE SCALE GENOMIC DNA]</scope>
    <source>
        <strain evidence="1 2">DSM 22362</strain>
    </source>
</reference>
<protein>
    <submittedName>
        <fullName evidence="1">Lipopolysaccharide assembly protein</fullName>
    </submittedName>
</protein>
<evidence type="ECO:0000313" key="2">
    <source>
        <dbReference type="Proteomes" id="UP000295197"/>
    </source>
</evidence>
<keyword evidence="2" id="KW-1185">Reference proteome</keyword>
<accession>A0A4R3VWG4</accession>
<dbReference type="GO" id="GO:0043165">
    <property type="term" value="P:Gram-negative-bacterium-type cell outer membrane assembly"/>
    <property type="evidence" value="ECO:0007669"/>
    <property type="project" value="InterPro"/>
</dbReference>
<dbReference type="InterPro" id="IPR007485">
    <property type="entry name" value="LPS_assembly_LptE"/>
</dbReference>
<dbReference type="EMBL" id="SMBZ01000020">
    <property type="protein sequence ID" value="TCV13606.1"/>
    <property type="molecule type" value="Genomic_DNA"/>
</dbReference>
<evidence type="ECO:0000313" key="1">
    <source>
        <dbReference type="EMBL" id="TCV13606.1"/>
    </source>
</evidence>
<comment type="caution">
    <text evidence="1">The sequence shown here is derived from an EMBL/GenBank/DDBJ whole genome shotgun (WGS) entry which is preliminary data.</text>
</comment>
<dbReference type="Proteomes" id="UP000295197">
    <property type="component" value="Unassembled WGS sequence"/>
</dbReference>
<name>A0A4R3VWG4_9SPHI</name>
<proteinExistence type="predicted"/>
<gene>
    <name evidence="1" type="ORF">EDC17_102023</name>
</gene>